<dbReference type="STRING" id="1423815.FC27_GL001274"/>
<comment type="catalytic activity">
    <reaction evidence="1">
        <text>Hydrolysis of terminal non-reducing beta-D-galactose residues in beta-D-galactosides.</text>
        <dbReference type="EC" id="3.2.1.23"/>
    </reaction>
</comment>
<dbReference type="GO" id="GO:0004565">
    <property type="term" value="F:beta-galactosidase activity"/>
    <property type="evidence" value="ECO:0007669"/>
    <property type="project" value="UniProtKB-EC"/>
</dbReference>
<dbReference type="GO" id="GO:0030246">
    <property type="term" value="F:carbohydrate binding"/>
    <property type="evidence" value="ECO:0007669"/>
    <property type="project" value="InterPro"/>
</dbReference>
<gene>
    <name evidence="6" type="ORF">FC27_GL001274</name>
</gene>
<organism evidence="6 7">
    <name type="scientific">Companilactobacillus versmoldensis DSM 14857 = KCTC 3814</name>
    <dbReference type="NCBI Taxonomy" id="1423815"/>
    <lineage>
        <taxon>Bacteria</taxon>
        <taxon>Bacillati</taxon>
        <taxon>Bacillota</taxon>
        <taxon>Bacilli</taxon>
        <taxon>Lactobacillales</taxon>
        <taxon>Lactobacillaceae</taxon>
        <taxon>Companilactobacillus</taxon>
    </lineage>
</organism>
<dbReference type="GO" id="GO:0009341">
    <property type="term" value="C:beta-galactosidase complex"/>
    <property type="evidence" value="ECO:0007669"/>
    <property type="project" value="InterPro"/>
</dbReference>
<evidence type="ECO:0000256" key="3">
    <source>
        <dbReference type="ARBA" id="ARBA00022801"/>
    </source>
</evidence>
<dbReference type="RefSeq" id="WP_010624640.1">
    <property type="nucleotide sequence ID" value="NZ_AZFA01000027.1"/>
</dbReference>
<protein>
    <recommendedName>
        <fullName evidence="2">beta-galactosidase</fullName>
        <ecNumber evidence="2">3.2.1.23</ecNumber>
    </recommendedName>
</protein>
<dbReference type="InterPro" id="IPR050347">
    <property type="entry name" value="Bact_Beta-galactosidase"/>
</dbReference>
<dbReference type="InterPro" id="IPR011013">
    <property type="entry name" value="Gal_mutarotase_sf_dom"/>
</dbReference>
<name>A0A0R1S9G1_9LACO</name>
<dbReference type="PATRIC" id="fig|1423815.3.peg.1306"/>
<dbReference type="InterPro" id="IPR014718">
    <property type="entry name" value="GH-type_carb-bd"/>
</dbReference>
<dbReference type="Proteomes" id="UP000051647">
    <property type="component" value="Unassembled WGS sequence"/>
</dbReference>
<accession>A0A0R1S9G1</accession>
<feature type="domain" description="Beta galactosidase small chain/" evidence="5">
    <location>
        <begin position="18"/>
        <end position="318"/>
    </location>
</feature>
<dbReference type="GO" id="GO:0005990">
    <property type="term" value="P:lactose catabolic process"/>
    <property type="evidence" value="ECO:0007669"/>
    <property type="project" value="TreeGrafter"/>
</dbReference>
<dbReference type="Pfam" id="PF02929">
    <property type="entry name" value="Bgal_small_N"/>
    <property type="match status" value="1"/>
</dbReference>
<dbReference type="EMBL" id="AZFA01000027">
    <property type="protein sequence ID" value="KRL65773.1"/>
    <property type="molecule type" value="Genomic_DNA"/>
</dbReference>
<dbReference type="Gene3D" id="2.70.98.10">
    <property type="match status" value="1"/>
</dbReference>
<dbReference type="SUPFAM" id="SSF74650">
    <property type="entry name" value="Galactose mutarotase-like"/>
    <property type="match status" value="1"/>
</dbReference>
<dbReference type="InterPro" id="IPR004199">
    <property type="entry name" value="B-gal_small/dom_5"/>
</dbReference>
<evidence type="ECO:0000256" key="1">
    <source>
        <dbReference type="ARBA" id="ARBA00001412"/>
    </source>
</evidence>
<keyword evidence="3" id="KW-0378">Hydrolase</keyword>
<evidence type="ECO:0000313" key="7">
    <source>
        <dbReference type="Proteomes" id="UP000051647"/>
    </source>
</evidence>
<keyword evidence="7" id="KW-1185">Reference proteome</keyword>
<proteinExistence type="predicted"/>
<dbReference type="PANTHER" id="PTHR46323">
    <property type="entry name" value="BETA-GALACTOSIDASE"/>
    <property type="match status" value="1"/>
</dbReference>
<dbReference type="PANTHER" id="PTHR46323:SF2">
    <property type="entry name" value="BETA-GALACTOSIDASE"/>
    <property type="match status" value="1"/>
</dbReference>
<dbReference type="SMART" id="SM01038">
    <property type="entry name" value="Bgal_small_N"/>
    <property type="match status" value="1"/>
</dbReference>
<dbReference type="AlphaFoldDB" id="A0A0R1S9G1"/>
<evidence type="ECO:0000259" key="5">
    <source>
        <dbReference type="SMART" id="SM01038"/>
    </source>
</evidence>
<dbReference type="EC" id="3.2.1.23" evidence="2"/>
<dbReference type="eggNOG" id="COG3250">
    <property type="taxonomic scope" value="Bacteria"/>
</dbReference>
<sequence>MVNTNKQLHVIYGDGTLGLGGENFHYIFSYERGGMESMLVNGREWLYRTPKPVFWRATTDNDRGSGFSTKSAQWFAADMFSTCKKIVVTVDGKTFDQLPIAPFNNRFSNHEYAAEVSISYTYQTNTVPATEMTITYQVANDGEITVKAHFVGNDKLPDLPALGVQFLMPTQASSFNYTGLSGETYPDRKQGATKGNFTVKGLPVTPYLVPQECGMHMDSKQVTVTRDKTQNNADHLDQPFDLTFEKASQDFAFGCLPYTPEELENATHQEELPLAHRTVLTIYGAVRGVGGIDSWGTDVESKYHLKADKDIDFDFKIDPNVE</sequence>
<reference evidence="6 7" key="1">
    <citation type="journal article" date="2015" name="Genome Announc.">
        <title>Expanding the biotechnology potential of lactobacilli through comparative genomics of 213 strains and associated genera.</title>
        <authorList>
            <person name="Sun Z."/>
            <person name="Harris H.M."/>
            <person name="McCann A."/>
            <person name="Guo C."/>
            <person name="Argimon S."/>
            <person name="Zhang W."/>
            <person name="Yang X."/>
            <person name="Jeffery I.B."/>
            <person name="Cooney J.C."/>
            <person name="Kagawa T.F."/>
            <person name="Liu W."/>
            <person name="Song Y."/>
            <person name="Salvetti E."/>
            <person name="Wrobel A."/>
            <person name="Rasinkangas P."/>
            <person name="Parkhill J."/>
            <person name="Rea M.C."/>
            <person name="O'Sullivan O."/>
            <person name="Ritari J."/>
            <person name="Douillard F.P."/>
            <person name="Paul Ross R."/>
            <person name="Yang R."/>
            <person name="Briner A.E."/>
            <person name="Felis G.E."/>
            <person name="de Vos W.M."/>
            <person name="Barrangou R."/>
            <person name="Klaenhammer T.R."/>
            <person name="Caufield P.W."/>
            <person name="Cui Y."/>
            <person name="Zhang H."/>
            <person name="O'Toole P.W."/>
        </authorList>
    </citation>
    <scope>NUCLEOTIDE SEQUENCE [LARGE SCALE GENOMIC DNA]</scope>
    <source>
        <strain evidence="6 7">DSM 14857</strain>
    </source>
</reference>
<keyword evidence="4" id="KW-0326">Glycosidase</keyword>
<comment type="caution">
    <text evidence="6">The sequence shown here is derived from an EMBL/GenBank/DDBJ whole genome shotgun (WGS) entry which is preliminary data.</text>
</comment>
<evidence type="ECO:0000256" key="2">
    <source>
        <dbReference type="ARBA" id="ARBA00012756"/>
    </source>
</evidence>
<evidence type="ECO:0000256" key="4">
    <source>
        <dbReference type="ARBA" id="ARBA00023295"/>
    </source>
</evidence>
<evidence type="ECO:0000313" key="6">
    <source>
        <dbReference type="EMBL" id="KRL65773.1"/>
    </source>
</evidence>
<dbReference type="OrthoDB" id="1934936at2"/>